<dbReference type="PRINTS" id="PR01001">
    <property type="entry name" value="FADG3PDH"/>
</dbReference>
<dbReference type="SUPFAM" id="SSF51905">
    <property type="entry name" value="FAD/NAD(P)-binding domain"/>
    <property type="match status" value="1"/>
</dbReference>
<dbReference type="Proteomes" id="UP000714380">
    <property type="component" value="Unassembled WGS sequence"/>
</dbReference>
<feature type="domain" description="FAD dependent oxidoreductase" evidence="7">
    <location>
        <begin position="26"/>
        <end position="348"/>
    </location>
</feature>
<dbReference type="PANTHER" id="PTHR11985">
    <property type="entry name" value="GLYCEROL-3-PHOSPHATE DEHYDROGENASE"/>
    <property type="match status" value="1"/>
</dbReference>
<evidence type="ECO:0000256" key="5">
    <source>
        <dbReference type="ARBA" id="ARBA00022827"/>
    </source>
</evidence>
<dbReference type="Pfam" id="PF01266">
    <property type="entry name" value="DAO"/>
    <property type="match status" value="1"/>
</dbReference>
<dbReference type="InterPro" id="IPR000447">
    <property type="entry name" value="G3P_DH_FAD-dep"/>
</dbReference>
<dbReference type="Pfam" id="PF16901">
    <property type="entry name" value="DAO_C"/>
    <property type="match status" value="1"/>
</dbReference>
<evidence type="ECO:0000256" key="3">
    <source>
        <dbReference type="ARBA" id="ARBA00022630"/>
    </source>
</evidence>
<organism evidence="9 10">
    <name type="scientific">Thalassolituus marinus</name>
    <dbReference type="NCBI Taxonomy" id="671053"/>
    <lineage>
        <taxon>Bacteria</taxon>
        <taxon>Pseudomonadati</taxon>
        <taxon>Pseudomonadota</taxon>
        <taxon>Gammaproteobacteria</taxon>
        <taxon>Oceanospirillales</taxon>
        <taxon>Oceanospirillaceae</taxon>
        <taxon>Thalassolituus</taxon>
    </lineage>
</organism>
<evidence type="ECO:0000256" key="1">
    <source>
        <dbReference type="ARBA" id="ARBA00001974"/>
    </source>
</evidence>
<name>A0ABS7ZMQ8_9GAMM</name>
<evidence type="ECO:0000259" key="7">
    <source>
        <dbReference type="Pfam" id="PF01266"/>
    </source>
</evidence>
<dbReference type="InterPro" id="IPR038299">
    <property type="entry name" value="DAO_C_sf"/>
</dbReference>
<dbReference type="SUPFAM" id="SSF54373">
    <property type="entry name" value="FAD-linked reductases, C-terminal domain"/>
    <property type="match status" value="1"/>
</dbReference>
<evidence type="ECO:0000313" key="9">
    <source>
        <dbReference type="EMBL" id="MCA6062989.1"/>
    </source>
</evidence>
<comment type="caution">
    <text evidence="9">The sequence shown here is derived from an EMBL/GenBank/DDBJ whole genome shotgun (WGS) entry which is preliminary data.</text>
</comment>
<dbReference type="RefSeq" id="WP_225672535.1">
    <property type="nucleotide sequence ID" value="NZ_JAEDAH010000020.1"/>
</dbReference>
<sequence>MWQTAGAPGEREKRLNELKSAGKHWDVIIAGGGITGAGIAREAARRGLNVLLLERQDFAWGTSSRSSKMVHGGLRYIAQGDIKTTMHSVHERERLMTELPGLVDRMGYMMAHYKGGFPGPFVFNTLLRVYDFFAGKRYRQFFRKDDFSYLSPLINEENLIGGTQFADAVTDDSRLVMRVLREAQKDGATVINYVGVKKLIKTDGRVTGAMVEDVISGEQISVNADVVINATGAWADELRGQMNAEKKIRPARGSHVVVPFWRLPVAQSFTVLHPDDKRPIFIFPWEGRTVIGTTDIDNKGIDNTEASMTRAELDYLLRVAQYQFPGADIEEKDIISSWAGVRPLVSSGALNPSKEKRDHSVWDDAGLVSVSGGKLTTFRLIALDVLQAARKYIRKYPDGEFSAQLFTPVADVPETTAELPSYSDKRLRGHYGMDMAALLDKASADELDLVPGCRTLWAEVRWSAAAESVEHLDDLMLRRTRLGLLLEGGGEKVMERIRNICQQELGWNDERWNTELQRYRAIWKAHYSIPA</sequence>
<evidence type="ECO:0000256" key="6">
    <source>
        <dbReference type="ARBA" id="ARBA00023002"/>
    </source>
</evidence>
<evidence type="ECO:0000256" key="4">
    <source>
        <dbReference type="ARBA" id="ARBA00022798"/>
    </source>
</evidence>
<gene>
    <name evidence="9" type="ORF">I9W95_05150</name>
</gene>
<keyword evidence="3" id="KW-0285">Flavoprotein</keyword>
<accession>A0ABS7ZMQ8</accession>
<keyword evidence="6" id="KW-0560">Oxidoreductase</keyword>
<keyword evidence="10" id="KW-1185">Reference proteome</keyword>
<evidence type="ECO:0000256" key="2">
    <source>
        <dbReference type="ARBA" id="ARBA00007330"/>
    </source>
</evidence>
<dbReference type="InterPro" id="IPR031656">
    <property type="entry name" value="DAO_C"/>
</dbReference>
<dbReference type="Gene3D" id="3.50.50.60">
    <property type="entry name" value="FAD/NAD(P)-binding domain"/>
    <property type="match status" value="1"/>
</dbReference>
<dbReference type="InterPro" id="IPR006076">
    <property type="entry name" value="FAD-dep_OxRdtase"/>
</dbReference>
<reference evidence="9 10" key="1">
    <citation type="submission" date="2020-12" db="EMBL/GenBank/DDBJ databases">
        <title>Novel Thalassolituus-related marine hydrocarbonoclastic bacteria mediated algae-derived hydrocarbons mineralization in twilight zone of the northern South China Sea.</title>
        <authorList>
            <person name="Dong C."/>
        </authorList>
    </citation>
    <scope>NUCLEOTIDE SEQUENCE [LARGE SCALE GENOMIC DNA]</scope>
    <source>
        <strain evidence="9 10">IMCC1826</strain>
    </source>
</reference>
<comment type="cofactor">
    <cofactor evidence="1">
        <name>FAD</name>
        <dbReference type="ChEBI" id="CHEBI:57692"/>
    </cofactor>
</comment>
<dbReference type="Gene3D" id="3.30.9.10">
    <property type="entry name" value="D-Amino Acid Oxidase, subunit A, domain 2"/>
    <property type="match status" value="1"/>
</dbReference>
<feature type="domain" description="Alpha-glycerophosphate oxidase C-terminal" evidence="8">
    <location>
        <begin position="418"/>
        <end position="511"/>
    </location>
</feature>
<evidence type="ECO:0000313" key="10">
    <source>
        <dbReference type="Proteomes" id="UP000714380"/>
    </source>
</evidence>
<dbReference type="Gene3D" id="1.10.8.870">
    <property type="entry name" value="Alpha-glycerophosphate oxidase, cap domain"/>
    <property type="match status" value="1"/>
</dbReference>
<dbReference type="InterPro" id="IPR036188">
    <property type="entry name" value="FAD/NAD-bd_sf"/>
</dbReference>
<keyword evidence="5" id="KW-0274">FAD</keyword>
<dbReference type="EMBL" id="JAEDAH010000020">
    <property type="protein sequence ID" value="MCA6062989.1"/>
    <property type="molecule type" value="Genomic_DNA"/>
</dbReference>
<protein>
    <submittedName>
        <fullName evidence="9">Glycerol-3-phosphate dehydrogenase/oxidase</fullName>
    </submittedName>
</protein>
<comment type="similarity">
    <text evidence="2">Belongs to the FAD-dependent glycerol-3-phosphate dehydrogenase family.</text>
</comment>
<proteinExistence type="inferred from homology"/>
<evidence type="ECO:0000259" key="8">
    <source>
        <dbReference type="Pfam" id="PF16901"/>
    </source>
</evidence>
<dbReference type="PANTHER" id="PTHR11985:SF35">
    <property type="entry name" value="ANAEROBIC GLYCEROL-3-PHOSPHATE DEHYDROGENASE SUBUNIT A"/>
    <property type="match status" value="1"/>
</dbReference>
<keyword evidence="4" id="KW-0319">Glycerol metabolism</keyword>